<comment type="caution">
    <text evidence="2">The sequence shown here is derived from an EMBL/GenBank/DDBJ whole genome shotgun (WGS) entry which is preliminary data.</text>
</comment>
<organism evidence="2 4">
    <name type="scientific">Puccinia coronata f. sp. avenae</name>
    <dbReference type="NCBI Taxonomy" id="200324"/>
    <lineage>
        <taxon>Eukaryota</taxon>
        <taxon>Fungi</taxon>
        <taxon>Dikarya</taxon>
        <taxon>Basidiomycota</taxon>
        <taxon>Pucciniomycotina</taxon>
        <taxon>Pucciniomycetes</taxon>
        <taxon>Pucciniales</taxon>
        <taxon>Pucciniaceae</taxon>
        <taxon>Puccinia</taxon>
    </lineage>
</organism>
<evidence type="ECO:0000313" key="2">
    <source>
        <dbReference type="EMBL" id="PLW30884.1"/>
    </source>
</evidence>
<evidence type="ECO:0000313" key="3">
    <source>
        <dbReference type="EMBL" id="PLW33560.1"/>
    </source>
</evidence>
<gene>
    <name evidence="2" type="ORF">PCANC_20112</name>
    <name evidence="3" type="ORF">PCASD_14098</name>
</gene>
<dbReference type="EMBL" id="PGCI01000217">
    <property type="protein sequence ID" value="PLW33560.1"/>
    <property type="molecule type" value="Genomic_DNA"/>
</dbReference>
<dbReference type="Proteomes" id="UP000235388">
    <property type="component" value="Unassembled WGS sequence"/>
</dbReference>
<proteinExistence type="predicted"/>
<reference evidence="4 5" key="1">
    <citation type="submission" date="2017-11" db="EMBL/GenBank/DDBJ databases">
        <title>De novo assembly and phasing of dikaryotic genomes from two isolates of Puccinia coronata f. sp. avenae, the causal agent of oat crown rust.</title>
        <authorList>
            <person name="Miller M.E."/>
            <person name="Zhang Y."/>
            <person name="Omidvar V."/>
            <person name="Sperschneider J."/>
            <person name="Schwessinger B."/>
            <person name="Raley C."/>
            <person name="Palmer J.M."/>
            <person name="Garnica D."/>
            <person name="Upadhyaya N."/>
            <person name="Rathjen J."/>
            <person name="Taylor J.M."/>
            <person name="Park R.F."/>
            <person name="Dodds P.N."/>
            <person name="Hirsch C.D."/>
            <person name="Kianian S.F."/>
            <person name="Figueroa M."/>
        </authorList>
    </citation>
    <scope>NUCLEOTIDE SEQUENCE [LARGE SCALE GENOMIC DNA]</scope>
    <source>
        <strain evidence="2">12NC29</strain>
        <strain evidence="3">12SD80</strain>
    </source>
</reference>
<evidence type="ECO:0000256" key="1">
    <source>
        <dbReference type="SAM" id="Phobius"/>
    </source>
</evidence>
<dbReference type="EMBL" id="PGCJ01000363">
    <property type="protein sequence ID" value="PLW30884.1"/>
    <property type="molecule type" value="Genomic_DNA"/>
</dbReference>
<feature type="transmembrane region" description="Helical" evidence="1">
    <location>
        <begin position="46"/>
        <end position="64"/>
    </location>
</feature>
<dbReference type="AlphaFoldDB" id="A0A2N5TZJ3"/>
<evidence type="ECO:0000313" key="4">
    <source>
        <dbReference type="Proteomes" id="UP000235388"/>
    </source>
</evidence>
<sequence>MQQLYVRRLHLILVSGFGSYRVISSSIYVILTAARILVARHNPPHSAMLSLHPLYLLCIVIPIVSGEPTAKTLETLRTSIKHEANCAQNLVLNNHRNEGRCARKGCSIEVGYLRTQYECRNCGKHSLWFDEQTGCVYHDAASVGFRSSQPPPERPSV</sequence>
<dbReference type="Proteomes" id="UP000235392">
    <property type="component" value="Unassembled WGS sequence"/>
</dbReference>
<keyword evidence="1" id="KW-0812">Transmembrane</keyword>
<keyword evidence="1" id="KW-1133">Transmembrane helix</keyword>
<name>A0A2N5TZJ3_9BASI</name>
<keyword evidence="4" id="KW-1185">Reference proteome</keyword>
<evidence type="ECO:0000313" key="5">
    <source>
        <dbReference type="Proteomes" id="UP000235392"/>
    </source>
</evidence>
<keyword evidence="1" id="KW-0472">Membrane</keyword>
<accession>A0A2N5TZJ3</accession>
<protein>
    <submittedName>
        <fullName evidence="2">Uncharacterized protein</fullName>
    </submittedName>
</protein>
<feature type="transmembrane region" description="Helical" evidence="1">
    <location>
        <begin position="12"/>
        <end position="34"/>
    </location>
</feature>